<dbReference type="GO" id="GO:0042450">
    <property type="term" value="P:L-arginine biosynthetic process via ornithine"/>
    <property type="evidence" value="ECO:0007669"/>
    <property type="project" value="UniProtKB-UniRule"/>
</dbReference>
<dbReference type="InterPro" id="IPR024904">
    <property type="entry name" value="OTCase_ArgI"/>
</dbReference>
<evidence type="ECO:0000256" key="5">
    <source>
        <dbReference type="ARBA" id="ARBA00048772"/>
    </source>
</evidence>
<dbReference type="FunFam" id="3.40.50.1370:FF:000008">
    <property type="entry name" value="Ornithine carbamoyltransferase"/>
    <property type="match status" value="1"/>
</dbReference>
<dbReference type="PRINTS" id="PR00102">
    <property type="entry name" value="OTCASE"/>
</dbReference>
<feature type="domain" description="Aspartate/ornithine carbamoyltransferase Asp/Orn-binding" evidence="8">
    <location>
        <begin position="150"/>
        <end position="293"/>
    </location>
</feature>
<comment type="similarity">
    <text evidence="2">Belongs to the aspartate/ornithine carbamoyltransferase superfamily. OTCase family.</text>
</comment>
<dbReference type="Gene3D" id="3.40.50.1370">
    <property type="entry name" value="Aspartate/ornithine carbamoyltransferase"/>
    <property type="match status" value="2"/>
</dbReference>
<dbReference type="InterPro" id="IPR036901">
    <property type="entry name" value="Asp/Orn_carbamoylTrfase_sf"/>
</dbReference>
<dbReference type="PANTHER" id="PTHR45753:SF3">
    <property type="entry name" value="ORNITHINE TRANSCARBAMYLASE, MITOCHONDRIAL"/>
    <property type="match status" value="1"/>
</dbReference>
<evidence type="ECO:0000256" key="1">
    <source>
        <dbReference type="ARBA" id="ARBA00004975"/>
    </source>
</evidence>
<dbReference type="InterPro" id="IPR006131">
    <property type="entry name" value="Asp_carbamoyltransf_Asp/Orn-bd"/>
</dbReference>
<dbReference type="Proteomes" id="UP000885931">
    <property type="component" value="Unassembled WGS sequence"/>
</dbReference>
<accession>A0A7C1BA51</accession>
<feature type="non-terminal residue" evidence="10">
    <location>
        <position position="293"/>
    </location>
</feature>
<dbReference type="AlphaFoldDB" id="A0A7C1BA51"/>
<proteinExistence type="inferred from homology"/>
<keyword evidence="4 7" id="KW-0808">Transferase</keyword>
<comment type="catalytic activity">
    <reaction evidence="5">
        <text>carbamoyl phosphate + L-ornithine = L-citrulline + phosphate + H(+)</text>
        <dbReference type="Rhea" id="RHEA:19513"/>
        <dbReference type="ChEBI" id="CHEBI:15378"/>
        <dbReference type="ChEBI" id="CHEBI:43474"/>
        <dbReference type="ChEBI" id="CHEBI:46911"/>
        <dbReference type="ChEBI" id="CHEBI:57743"/>
        <dbReference type="ChEBI" id="CHEBI:58228"/>
        <dbReference type="EC" id="2.1.3.3"/>
    </reaction>
</comment>
<evidence type="ECO:0000259" key="8">
    <source>
        <dbReference type="Pfam" id="PF00185"/>
    </source>
</evidence>
<dbReference type="InterPro" id="IPR006132">
    <property type="entry name" value="Asp/Orn_carbamoyltranf_P-bd"/>
</dbReference>
<dbReference type="GO" id="GO:0019240">
    <property type="term" value="P:citrulline biosynthetic process"/>
    <property type="evidence" value="ECO:0007669"/>
    <property type="project" value="TreeGrafter"/>
</dbReference>
<reference evidence="10" key="1">
    <citation type="journal article" date="2020" name="mSystems">
        <title>Genome- and Community-Level Interaction Insights into Carbon Utilization and Element Cycling Functions of Hydrothermarchaeota in Hydrothermal Sediment.</title>
        <authorList>
            <person name="Zhou Z."/>
            <person name="Liu Y."/>
            <person name="Xu W."/>
            <person name="Pan J."/>
            <person name="Luo Z.H."/>
            <person name="Li M."/>
        </authorList>
    </citation>
    <scope>NUCLEOTIDE SEQUENCE [LARGE SCALE GENOMIC DNA]</scope>
    <source>
        <strain evidence="10">HyVt-237</strain>
    </source>
</reference>
<evidence type="ECO:0000256" key="2">
    <source>
        <dbReference type="ARBA" id="ARBA00007805"/>
    </source>
</evidence>
<dbReference type="PRINTS" id="PR00100">
    <property type="entry name" value="AOTCASE"/>
</dbReference>
<dbReference type="EC" id="2.1.3.3" evidence="3 6"/>
<evidence type="ECO:0000256" key="7">
    <source>
        <dbReference type="RuleBase" id="RU003634"/>
    </source>
</evidence>
<dbReference type="NCBIfam" id="TIGR00658">
    <property type="entry name" value="orni_carb_tr"/>
    <property type="match status" value="1"/>
</dbReference>
<dbReference type="InterPro" id="IPR002292">
    <property type="entry name" value="Orn/put_carbamltrans"/>
</dbReference>
<sequence length="293" mass="32656">MKRDYLSVADLTREEIELVFRLSLEMKGELKEGKGKREDLSGRLFALIFEKPSLRTRVTFEGGIKQLGGDTIYLAPQDIQLGKREAVKDVARNLNRWVDGVVARVFSHDSLVEMAENMDVPVINALSDLEHPCQALADYLTIFEKAGRVDVNLVFVGDGNNVANSLMLLTAILGGNFTIACPEGYEPAARIMERAREIAKKTGASIEIVRSPQEAVRKADFIYTDVWASMGQEAEAEIRNRIFSPYQVNSELLSHAPSHALVMHCLPARRGLEITDEVLDGERSIVLDQAENR</sequence>
<evidence type="ECO:0000259" key="9">
    <source>
        <dbReference type="Pfam" id="PF02729"/>
    </source>
</evidence>
<dbReference type="GO" id="GO:0004585">
    <property type="term" value="F:ornithine carbamoyltransferase activity"/>
    <property type="evidence" value="ECO:0007669"/>
    <property type="project" value="UniProtKB-UniRule"/>
</dbReference>
<evidence type="ECO:0000256" key="4">
    <source>
        <dbReference type="ARBA" id="ARBA00022679"/>
    </source>
</evidence>
<dbReference type="Pfam" id="PF02729">
    <property type="entry name" value="OTCace_N"/>
    <property type="match status" value="1"/>
</dbReference>
<dbReference type="SUPFAM" id="SSF53671">
    <property type="entry name" value="Aspartate/ornithine carbamoyltransferase"/>
    <property type="match status" value="1"/>
</dbReference>
<protein>
    <recommendedName>
        <fullName evidence="3 6">Ornithine carbamoyltransferase</fullName>
        <ecNumber evidence="3 6">2.1.3.3</ecNumber>
    </recommendedName>
</protein>
<gene>
    <name evidence="10" type="primary">argF</name>
    <name evidence="10" type="ORF">ENG67_03165</name>
</gene>
<comment type="caution">
    <text evidence="10">The sequence shown here is derived from an EMBL/GenBank/DDBJ whole genome shotgun (WGS) entry which is preliminary data.</text>
</comment>
<feature type="domain" description="Aspartate/ornithine carbamoyltransferase carbamoyl-P binding" evidence="9">
    <location>
        <begin position="3"/>
        <end position="144"/>
    </location>
</feature>
<comment type="pathway">
    <text evidence="1">Amino-acid biosynthesis; L-arginine biosynthesis; L-arginine from L-ornithine and carbamoyl phosphate: step 1/3.</text>
</comment>
<evidence type="ECO:0000256" key="6">
    <source>
        <dbReference type="NCBIfam" id="TIGR00658"/>
    </source>
</evidence>
<dbReference type="InterPro" id="IPR006130">
    <property type="entry name" value="Asp/Orn_carbamoylTrfase"/>
</dbReference>
<dbReference type="GO" id="GO:0016597">
    <property type="term" value="F:amino acid binding"/>
    <property type="evidence" value="ECO:0007669"/>
    <property type="project" value="InterPro"/>
</dbReference>
<evidence type="ECO:0000313" key="10">
    <source>
        <dbReference type="EMBL" id="HDM90191.1"/>
    </source>
</evidence>
<organism evidence="10">
    <name type="scientific">candidate division WOR-3 bacterium</name>
    <dbReference type="NCBI Taxonomy" id="2052148"/>
    <lineage>
        <taxon>Bacteria</taxon>
        <taxon>Bacteria division WOR-3</taxon>
    </lineage>
</organism>
<evidence type="ECO:0000256" key="3">
    <source>
        <dbReference type="ARBA" id="ARBA00013007"/>
    </source>
</evidence>
<dbReference type="Pfam" id="PF00185">
    <property type="entry name" value="OTCace"/>
    <property type="match status" value="1"/>
</dbReference>
<dbReference type="HAMAP" id="MF_01109">
    <property type="entry name" value="OTCase"/>
    <property type="match status" value="1"/>
</dbReference>
<name>A0A7C1BA51_UNCW3</name>
<dbReference type="PANTHER" id="PTHR45753">
    <property type="entry name" value="ORNITHINE CARBAMOYLTRANSFERASE, MITOCHONDRIAL"/>
    <property type="match status" value="1"/>
</dbReference>
<dbReference type="EMBL" id="DRBW01000125">
    <property type="protein sequence ID" value="HDM90191.1"/>
    <property type="molecule type" value="Genomic_DNA"/>
</dbReference>
<dbReference type="NCBIfam" id="NF001986">
    <property type="entry name" value="PRK00779.1"/>
    <property type="match status" value="1"/>
</dbReference>